<evidence type="ECO:0000313" key="2">
    <source>
        <dbReference type="EMBL" id="KAK9826078.1"/>
    </source>
</evidence>
<keyword evidence="3" id="KW-1185">Reference proteome</keyword>
<feature type="region of interest" description="Disordered" evidence="1">
    <location>
        <begin position="488"/>
        <end position="532"/>
    </location>
</feature>
<protein>
    <submittedName>
        <fullName evidence="2">Uncharacterized protein</fullName>
    </submittedName>
</protein>
<reference evidence="2 3" key="1">
    <citation type="journal article" date="2024" name="Nat. Commun.">
        <title>Phylogenomics reveals the evolutionary origins of lichenization in chlorophyte algae.</title>
        <authorList>
            <person name="Puginier C."/>
            <person name="Libourel C."/>
            <person name="Otte J."/>
            <person name="Skaloud P."/>
            <person name="Haon M."/>
            <person name="Grisel S."/>
            <person name="Petersen M."/>
            <person name="Berrin J.G."/>
            <person name="Delaux P.M."/>
            <person name="Dal Grande F."/>
            <person name="Keller J."/>
        </authorList>
    </citation>
    <scope>NUCLEOTIDE SEQUENCE [LARGE SCALE GENOMIC DNA]</scope>
    <source>
        <strain evidence="2 3">SAG 2145</strain>
    </source>
</reference>
<name>A0AAW1QXR9_9CHLO</name>
<evidence type="ECO:0000256" key="1">
    <source>
        <dbReference type="SAM" id="MobiDB-lite"/>
    </source>
</evidence>
<feature type="region of interest" description="Disordered" evidence="1">
    <location>
        <begin position="391"/>
        <end position="447"/>
    </location>
</feature>
<comment type="caution">
    <text evidence="2">The sequence shown here is derived from an EMBL/GenBank/DDBJ whole genome shotgun (WGS) entry which is preliminary data.</text>
</comment>
<dbReference type="EMBL" id="JALJOS010000022">
    <property type="protein sequence ID" value="KAK9826078.1"/>
    <property type="molecule type" value="Genomic_DNA"/>
</dbReference>
<accession>A0AAW1QXR9</accession>
<evidence type="ECO:0000313" key="3">
    <source>
        <dbReference type="Proteomes" id="UP001438707"/>
    </source>
</evidence>
<sequence length="587" mass="62673">MTAQVCQARDSTFECSHLTTAYRAIDNPAIEHKLNLNAPAGRLLTGGGWDSGKSIPPKGCFWGSPGESVEPQQNMAASSIFDSLAEGEQGMDILQAFEEDILRSRMSPGGFGRAYPQAKGVMHSERRVSPRESVGSERSLSLTLGDNFSLPHAWEPKAINDGMSHGAGLASGHASFDALSQTTSYRGNLQRAHSAQEIAHNRLPYLPVPQDIPHIKIKAEDLDLGKDCLELDPLLLDHIHLTADSLGLGSERQQGLLPPQLQAAQLAHQHIIKDEFPGWPIASMPAPELPAACPSQASQTSVDASLSRPGASPAADFLPAAVPPVVTAANLTRGRGWNRRRSLQRAFDMAAEPPSPMALRSSNGLCRELFGRSPPHVKQEADLDAQLLMGSSMPALPPTCPSSLPKSLKQEPGDSRSGQGRSRRQASCNQEPDYEPPQQRKRKTRCHPQATFCGIASPFSIMKASPLEDATSSTSLSELNTKVEAFAKKHGDSGGGGHMRKRTRNGPASQEAGSSAQASPSHGGPGMETASSLERRNTAPALMLSSLAEAIQGGPLQQPPCAWSALGAQPNFQQVAKNVRVQRHGRA</sequence>
<organism evidence="2 3">
    <name type="scientific">Apatococcus lobatus</name>
    <dbReference type="NCBI Taxonomy" id="904363"/>
    <lineage>
        <taxon>Eukaryota</taxon>
        <taxon>Viridiplantae</taxon>
        <taxon>Chlorophyta</taxon>
        <taxon>core chlorophytes</taxon>
        <taxon>Trebouxiophyceae</taxon>
        <taxon>Chlorellales</taxon>
        <taxon>Chlorellaceae</taxon>
        <taxon>Apatococcus</taxon>
    </lineage>
</organism>
<feature type="compositionally biased region" description="Polar residues" evidence="1">
    <location>
        <begin position="295"/>
        <end position="304"/>
    </location>
</feature>
<dbReference type="AlphaFoldDB" id="A0AAW1QXR9"/>
<dbReference type="Proteomes" id="UP001438707">
    <property type="component" value="Unassembled WGS sequence"/>
</dbReference>
<gene>
    <name evidence="2" type="ORF">WJX74_010818</name>
</gene>
<feature type="region of interest" description="Disordered" evidence="1">
    <location>
        <begin position="116"/>
        <end position="136"/>
    </location>
</feature>
<proteinExistence type="predicted"/>
<feature type="region of interest" description="Disordered" evidence="1">
    <location>
        <begin position="291"/>
        <end position="310"/>
    </location>
</feature>
<feature type="compositionally biased region" description="Low complexity" evidence="1">
    <location>
        <begin position="506"/>
        <end position="521"/>
    </location>
</feature>